<dbReference type="InterPro" id="IPR020534">
    <property type="entry name" value="Uncharacterised_YqxA"/>
</dbReference>
<sequence length="119" mass="13337">MKRLAVRISLIGLLILFGALFGVQIMNEELGISQPVPLVVEKNEKKVIDQKTQVNELEIGTPSKDELAEKRKKVEEVGRFNFFSDMGSYIAEGMNQASRSLLSQVMSFVNHVLNGNEKE</sequence>
<protein>
    <recommendedName>
        <fullName evidence="3">DUF3679 domain-containing protein</fullName>
    </recommendedName>
</protein>
<name>A0ABV6NB47_9BACI</name>
<keyword evidence="2" id="KW-1185">Reference proteome</keyword>
<dbReference type="RefSeq" id="WP_273841300.1">
    <property type="nucleotide sequence ID" value="NZ_JAQQWT010000003.1"/>
</dbReference>
<dbReference type="Pfam" id="PF12438">
    <property type="entry name" value="DUF3679"/>
    <property type="match status" value="1"/>
</dbReference>
<organism evidence="1 2">
    <name type="scientific">Halalkalibacter alkalisediminis</name>
    <dbReference type="NCBI Taxonomy" id="935616"/>
    <lineage>
        <taxon>Bacteria</taxon>
        <taxon>Bacillati</taxon>
        <taxon>Bacillota</taxon>
        <taxon>Bacilli</taxon>
        <taxon>Bacillales</taxon>
        <taxon>Bacillaceae</taxon>
        <taxon>Halalkalibacter</taxon>
    </lineage>
</organism>
<proteinExistence type="predicted"/>
<gene>
    <name evidence="1" type="ORF">ACFFH4_02880</name>
</gene>
<dbReference type="EMBL" id="JBHLTR010000004">
    <property type="protein sequence ID" value="MFC0557998.1"/>
    <property type="molecule type" value="Genomic_DNA"/>
</dbReference>
<evidence type="ECO:0000313" key="2">
    <source>
        <dbReference type="Proteomes" id="UP001589833"/>
    </source>
</evidence>
<evidence type="ECO:0008006" key="3">
    <source>
        <dbReference type="Google" id="ProtNLM"/>
    </source>
</evidence>
<accession>A0ABV6NB47</accession>
<evidence type="ECO:0000313" key="1">
    <source>
        <dbReference type="EMBL" id="MFC0557998.1"/>
    </source>
</evidence>
<dbReference type="Proteomes" id="UP001589833">
    <property type="component" value="Unassembled WGS sequence"/>
</dbReference>
<reference evidence="1 2" key="1">
    <citation type="submission" date="2024-09" db="EMBL/GenBank/DDBJ databases">
        <authorList>
            <person name="Sun Q."/>
            <person name="Mori K."/>
        </authorList>
    </citation>
    <scope>NUCLEOTIDE SEQUENCE [LARGE SCALE GENOMIC DNA]</scope>
    <source>
        <strain evidence="1 2">NCAIM B.02301</strain>
    </source>
</reference>
<comment type="caution">
    <text evidence="1">The sequence shown here is derived from an EMBL/GenBank/DDBJ whole genome shotgun (WGS) entry which is preliminary data.</text>
</comment>